<dbReference type="AlphaFoldDB" id="A0A8H4YP89"/>
<dbReference type="PANTHER" id="PTHR38166">
    <property type="entry name" value="C2H2-TYPE DOMAIN-CONTAINING PROTEIN-RELATED"/>
    <property type="match status" value="1"/>
</dbReference>
<evidence type="ECO:0008006" key="4">
    <source>
        <dbReference type="Google" id="ProtNLM"/>
    </source>
</evidence>
<evidence type="ECO:0000256" key="1">
    <source>
        <dbReference type="SAM" id="MobiDB-lite"/>
    </source>
</evidence>
<protein>
    <recommendedName>
        <fullName evidence="4">C2H2-type domain-containing protein</fullName>
    </recommendedName>
</protein>
<evidence type="ECO:0000313" key="2">
    <source>
        <dbReference type="EMBL" id="KAF5231759.1"/>
    </source>
</evidence>
<feature type="region of interest" description="Disordered" evidence="1">
    <location>
        <begin position="133"/>
        <end position="187"/>
    </location>
</feature>
<reference evidence="2 3" key="1">
    <citation type="journal article" date="2020" name="BMC Genomics">
        <title>Correction to: Identification and distribution of gene clusters required for synthesis of sphingolipid metabolism inhibitors in diverse species of the filamentous fungus Fusarium.</title>
        <authorList>
            <person name="Kim H.S."/>
            <person name="Lohmar J.M."/>
            <person name="Busman M."/>
            <person name="Brown D.W."/>
            <person name="Naumann T.A."/>
            <person name="Divon H.H."/>
            <person name="Lysoe E."/>
            <person name="Uhlig S."/>
            <person name="Proctor R.H."/>
        </authorList>
    </citation>
    <scope>NUCLEOTIDE SEQUENCE [LARGE SCALE GENOMIC DNA]</scope>
    <source>
        <strain evidence="2 3">NRRL 25214</strain>
    </source>
</reference>
<name>A0A8H4YP89_9HYPO</name>
<comment type="caution">
    <text evidence="2">The sequence shown here is derived from an EMBL/GenBank/DDBJ whole genome shotgun (WGS) entry which is preliminary data.</text>
</comment>
<organism evidence="2 3">
    <name type="scientific">Fusarium anthophilum</name>
    <dbReference type="NCBI Taxonomy" id="48485"/>
    <lineage>
        <taxon>Eukaryota</taxon>
        <taxon>Fungi</taxon>
        <taxon>Dikarya</taxon>
        <taxon>Ascomycota</taxon>
        <taxon>Pezizomycotina</taxon>
        <taxon>Sordariomycetes</taxon>
        <taxon>Hypocreomycetidae</taxon>
        <taxon>Hypocreales</taxon>
        <taxon>Nectriaceae</taxon>
        <taxon>Fusarium</taxon>
        <taxon>Fusarium fujikuroi species complex</taxon>
    </lineage>
</organism>
<sequence>MSTITLSPNGLQIHQEHGVGLTLHNSTYYSIAPKQKKLPLKLQIVIQQLIYISLLVDFYKSEGPSKNKNQQLGTNVQDKALPLPSTGEISAATRYHDPGANSAPSVVLLFSGKRRHCQWWILYCPTQESYGSEAPSIGDKRAGSPGSGNQSGRKKQGSGRENNDRSSGKGGKGNGQSPGEKKRGFGPHQPFTKKLACLFFKLDPRKYQCCAGYKITEWDRLLQHLKRRHLIKRDHCPKCREEFCGEFAEAEKNEHVRRDTCAEKTALDTGLLLQGEYEDLAGLHGTHREKWYQAWQKLFGEQTAPYSPFFETAESMLEMQHSTMERELPTILQSFLRDALARPERNPASATISEILRLLRNPTPSSIPLIQEEPQAVLAPSVTTQILLVQDMPSSYDPDPWPNPMEPFRPSTSDSYDQPDLSTVESGFLTSQDVSGVLLWSRPLQEPPVSLDDDEIFGQLTNCLDDGEYFDFGELDNSGHI</sequence>
<proteinExistence type="predicted"/>
<dbReference type="PANTHER" id="PTHR38166:SF1">
    <property type="entry name" value="C2H2-TYPE DOMAIN-CONTAINING PROTEIN"/>
    <property type="match status" value="1"/>
</dbReference>
<dbReference type="Proteomes" id="UP000573603">
    <property type="component" value="Unassembled WGS sequence"/>
</dbReference>
<accession>A0A8H4YP89</accession>
<feature type="compositionally biased region" description="Polar residues" evidence="1">
    <location>
        <begin position="410"/>
        <end position="419"/>
    </location>
</feature>
<dbReference type="EMBL" id="JABEVY010000472">
    <property type="protein sequence ID" value="KAF5231759.1"/>
    <property type="molecule type" value="Genomic_DNA"/>
</dbReference>
<gene>
    <name evidence="2" type="ORF">FANTH_13281</name>
</gene>
<evidence type="ECO:0000313" key="3">
    <source>
        <dbReference type="Proteomes" id="UP000573603"/>
    </source>
</evidence>
<keyword evidence="3" id="KW-1185">Reference proteome</keyword>
<feature type="region of interest" description="Disordered" evidence="1">
    <location>
        <begin position="395"/>
        <end position="419"/>
    </location>
</feature>